<keyword evidence="3" id="KW-1185">Reference proteome</keyword>
<sequence length="98" mass="10953">MKKKDCEAFVDPWITDFADEDEENVGSDNVESAPLQTNEPSSKRSKKAQGDGLGVEVGWCTHTFQSVYFDTRQFGYVQTIPQDPTISARPVMSQAYLS</sequence>
<proteinExistence type="predicted"/>
<evidence type="ECO:0000256" key="1">
    <source>
        <dbReference type="SAM" id="MobiDB-lite"/>
    </source>
</evidence>
<reference evidence="2 3" key="1">
    <citation type="journal article" date="2018" name="Front. Plant Sci.">
        <title>Red Clover (Trifolium pratense) and Zigzag Clover (T. medium) - A Picture of Genomic Similarities and Differences.</title>
        <authorList>
            <person name="Dluhosova J."/>
            <person name="Istvanek J."/>
            <person name="Nedelnik J."/>
            <person name="Repkova J."/>
        </authorList>
    </citation>
    <scope>NUCLEOTIDE SEQUENCE [LARGE SCALE GENOMIC DNA]</scope>
    <source>
        <strain evidence="3">cv. 10/8</strain>
        <tissue evidence="2">Leaf</tissue>
    </source>
</reference>
<comment type="caution">
    <text evidence="2">The sequence shown here is derived from an EMBL/GenBank/DDBJ whole genome shotgun (WGS) entry which is preliminary data.</text>
</comment>
<evidence type="ECO:0000313" key="3">
    <source>
        <dbReference type="Proteomes" id="UP000265520"/>
    </source>
</evidence>
<accession>A0A392MAQ1</accession>
<feature type="compositionally biased region" description="Polar residues" evidence="1">
    <location>
        <begin position="26"/>
        <end position="40"/>
    </location>
</feature>
<organism evidence="2 3">
    <name type="scientific">Trifolium medium</name>
    <dbReference type="NCBI Taxonomy" id="97028"/>
    <lineage>
        <taxon>Eukaryota</taxon>
        <taxon>Viridiplantae</taxon>
        <taxon>Streptophyta</taxon>
        <taxon>Embryophyta</taxon>
        <taxon>Tracheophyta</taxon>
        <taxon>Spermatophyta</taxon>
        <taxon>Magnoliopsida</taxon>
        <taxon>eudicotyledons</taxon>
        <taxon>Gunneridae</taxon>
        <taxon>Pentapetalae</taxon>
        <taxon>rosids</taxon>
        <taxon>fabids</taxon>
        <taxon>Fabales</taxon>
        <taxon>Fabaceae</taxon>
        <taxon>Papilionoideae</taxon>
        <taxon>50 kb inversion clade</taxon>
        <taxon>NPAAA clade</taxon>
        <taxon>Hologalegina</taxon>
        <taxon>IRL clade</taxon>
        <taxon>Trifolieae</taxon>
        <taxon>Trifolium</taxon>
    </lineage>
</organism>
<dbReference type="Proteomes" id="UP000265520">
    <property type="component" value="Unassembled WGS sequence"/>
</dbReference>
<evidence type="ECO:0000313" key="2">
    <source>
        <dbReference type="EMBL" id="MCH84590.1"/>
    </source>
</evidence>
<dbReference type="EMBL" id="LXQA010007066">
    <property type="protein sequence ID" value="MCH84590.1"/>
    <property type="molecule type" value="Genomic_DNA"/>
</dbReference>
<name>A0A392MAQ1_9FABA</name>
<feature type="region of interest" description="Disordered" evidence="1">
    <location>
        <begin position="17"/>
        <end position="49"/>
    </location>
</feature>
<dbReference type="AlphaFoldDB" id="A0A392MAQ1"/>
<gene>
    <name evidence="2" type="ORF">A2U01_0005422</name>
</gene>
<protein>
    <submittedName>
        <fullName evidence="2">Uncharacterized protein</fullName>
    </submittedName>
</protein>